<accession>A0A3N1HAC1</accession>
<name>A0A3N1HAC1_9PSEU</name>
<sequence>MTARDTGWIKSSRSSGGSNACVEVRFGEATVGVRDSKNADGPRLVFAARGWQAFLARVSSG</sequence>
<dbReference type="Proteomes" id="UP000268727">
    <property type="component" value="Unassembled WGS sequence"/>
</dbReference>
<dbReference type="AlphaFoldDB" id="A0A3N1HAC1"/>
<keyword evidence="3" id="KW-1185">Reference proteome</keyword>
<proteinExistence type="predicted"/>
<feature type="domain" description="DUF397" evidence="1">
    <location>
        <begin position="7"/>
        <end position="58"/>
    </location>
</feature>
<organism evidence="2 3">
    <name type="scientific">Saccharothrix texasensis</name>
    <dbReference type="NCBI Taxonomy" id="103734"/>
    <lineage>
        <taxon>Bacteria</taxon>
        <taxon>Bacillati</taxon>
        <taxon>Actinomycetota</taxon>
        <taxon>Actinomycetes</taxon>
        <taxon>Pseudonocardiales</taxon>
        <taxon>Pseudonocardiaceae</taxon>
        <taxon>Saccharothrix</taxon>
    </lineage>
</organism>
<reference evidence="2 3" key="1">
    <citation type="submission" date="2018-11" db="EMBL/GenBank/DDBJ databases">
        <title>Sequencing the genomes of 1000 actinobacteria strains.</title>
        <authorList>
            <person name="Klenk H.-P."/>
        </authorList>
    </citation>
    <scope>NUCLEOTIDE SEQUENCE [LARGE SCALE GENOMIC DNA]</scope>
    <source>
        <strain evidence="2 3">DSM 44231</strain>
    </source>
</reference>
<protein>
    <submittedName>
        <fullName evidence="2">Uncharacterized protein DUF397</fullName>
    </submittedName>
</protein>
<dbReference type="EMBL" id="RJKM01000001">
    <property type="protein sequence ID" value="ROP39418.1"/>
    <property type="molecule type" value="Genomic_DNA"/>
</dbReference>
<gene>
    <name evidence="2" type="ORF">EDD40_4805</name>
</gene>
<dbReference type="OrthoDB" id="3699524at2"/>
<evidence type="ECO:0000313" key="2">
    <source>
        <dbReference type="EMBL" id="ROP39418.1"/>
    </source>
</evidence>
<dbReference type="InterPro" id="IPR007278">
    <property type="entry name" value="DUF397"/>
</dbReference>
<dbReference type="Pfam" id="PF04149">
    <property type="entry name" value="DUF397"/>
    <property type="match status" value="1"/>
</dbReference>
<evidence type="ECO:0000313" key="3">
    <source>
        <dbReference type="Proteomes" id="UP000268727"/>
    </source>
</evidence>
<evidence type="ECO:0000259" key="1">
    <source>
        <dbReference type="Pfam" id="PF04149"/>
    </source>
</evidence>
<dbReference type="RefSeq" id="WP_123744897.1">
    <property type="nucleotide sequence ID" value="NZ_RJKM01000001.1"/>
</dbReference>
<comment type="caution">
    <text evidence="2">The sequence shown here is derived from an EMBL/GenBank/DDBJ whole genome shotgun (WGS) entry which is preliminary data.</text>
</comment>